<proteinExistence type="predicted"/>
<evidence type="ECO:0000313" key="7">
    <source>
        <dbReference type="Proteomes" id="UP000190897"/>
    </source>
</evidence>
<evidence type="ECO:0000256" key="4">
    <source>
        <dbReference type="PROSITE-ProRule" id="PRU00050"/>
    </source>
</evidence>
<dbReference type="InterPro" id="IPR035909">
    <property type="entry name" value="CheB_C"/>
</dbReference>
<dbReference type="GO" id="GO:0008984">
    <property type="term" value="F:protein-glutamate methylesterase activity"/>
    <property type="evidence" value="ECO:0007669"/>
    <property type="project" value="UniProtKB-EC"/>
</dbReference>
<dbReference type="InterPro" id="IPR000673">
    <property type="entry name" value="Sig_transdc_resp-reg_Me-estase"/>
</dbReference>
<feature type="active site" evidence="4">
    <location>
        <position position="41"/>
    </location>
</feature>
<feature type="active site" evidence="4">
    <location>
        <position position="133"/>
    </location>
</feature>
<dbReference type="STRING" id="651661.SAMN05660293_05239"/>
<dbReference type="GO" id="GO:0000156">
    <property type="term" value="F:phosphorelay response regulator activity"/>
    <property type="evidence" value="ECO:0007669"/>
    <property type="project" value="InterPro"/>
</dbReference>
<dbReference type="PANTHER" id="PTHR42872:SF6">
    <property type="entry name" value="PROTEIN-GLUTAMATE METHYLESTERASE_PROTEIN-GLUTAMINE GLUTAMINASE"/>
    <property type="match status" value="1"/>
</dbReference>
<evidence type="ECO:0000256" key="3">
    <source>
        <dbReference type="ARBA" id="ARBA00048267"/>
    </source>
</evidence>
<feature type="domain" description="CheB-type methylesterase" evidence="5">
    <location>
        <begin position="2"/>
        <end position="181"/>
    </location>
</feature>
<dbReference type="SUPFAM" id="SSF52738">
    <property type="entry name" value="Methylesterase CheB, C-terminal domain"/>
    <property type="match status" value="1"/>
</dbReference>
<sequence>MRMQSRDIVVIGSSAGGVPALKELVKSFDKDLAASVFIVQHLTADKTSYLPQILSSHGPLPAVHPQDGEKIRKGTIYVAPPDHHMIIEDGHILIKRGPKENNFRPSVDALMRSAAYWYGSRVIAAVLTGYLSDGSSGLWSVQQFGGVTIVQSPEDSSYPDMPRNALEYVDADYILPLKDIGPLVNQLTVEPAGPGQRQDQLLKTRMKAEIEIAAQKNALSKGINHMGEKTELTCPECGGALTRFEEGPNVRFRCHTGHGFSSSALWAGITESVETKLWQAMRSMEEGILFLEQAVTRCEISGNKTEARSFEEKADILRVRSKALLEFIYSQGQVNDLTIS</sequence>
<gene>
    <name evidence="6" type="ORF">SAMN05660293_05239</name>
</gene>
<evidence type="ECO:0000259" key="5">
    <source>
        <dbReference type="PROSITE" id="PS50122"/>
    </source>
</evidence>
<name>A0A1T5HBE5_9BACT</name>
<reference evidence="7" key="1">
    <citation type="submission" date="2017-02" db="EMBL/GenBank/DDBJ databases">
        <authorList>
            <person name="Varghese N."/>
            <person name="Submissions S."/>
        </authorList>
    </citation>
    <scope>NUCLEOTIDE SEQUENCE [LARGE SCALE GENOMIC DNA]</scope>
    <source>
        <strain evidence="7">DSM 22270</strain>
    </source>
</reference>
<protein>
    <recommendedName>
        <fullName evidence="2">protein-glutamate methylesterase</fullName>
        <ecNumber evidence="2">3.1.1.61</ecNumber>
    </recommendedName>
</protein>
<keyword evidence="1 4" id="KW-0378">Hydrolase</keyword>
<evidence type="ECO:0000256" key="2">
    <source>
        <dbReference type="ARBA" id="ARBA00039140"/>
    </source>
</evidence>
<dbReference type="Proteomes" id="UP000190897">
    <property type="component" value="Unassembled WGS sequence"/>
</dbReference>
<dbReference type="EMBL" id="FUZA01000010">
    <property type="protein sequence ID" value="SKC18017.1"/>
    <property type="molecule type" value="Genomic_DNA"/>
</dbReference>
<evidence type="ECO:0000256" key="1">
    <source>
        <dbReference type="ARBA" id="ARBA00022801"/>
    </source>
</evidence>
<dbReference type="CDD" id="cd16433">
    <property type="entry name" value="CheB"/>
    <property type="match status" value="1"/>
</dbReference>
<dbReference type="InterPro" id="IPR011247">
    <property type="entry name" value="Chemotax_prot-Glu_Me-esterase"/>
</dbReference>
<accession>A0A1T5HBE5</accession>
<dbReference type="PANTHER" id="PTHR42872">
    <property type="entry name" value="PROTEIN-GLUTAMATE METHYLESTERASE/PROTEIN-GLUTAMINE GLUTAMINASE"/>
    <property type="match status" value="1"/>
</dbReference>
<comment type="catalytic activity">
    <reaction evidence="3">
        <text>[protein]-L-glutamate 5-O-methyl ester + H2O = L-glutamyl-[protein] + methanol + H(+)</text>
        <dbReference type="Rhea" id="RHEA:23236"/>
        <dbReference type="Rhea" id="RHEA-COMP:10208"/>
        <dbReference type="Rhea" id="RHEA-COMP:10311"/>
        <dbReference type="ChEBI" id="CHEBI:15377"/>
        <dbReference type="ChEBI" id="CHEBI:15378"/>
        <dbReference type="ChEBI" id="CHEBI:17790"/>
        <dbReference type="ChEBI" id="CHEBI:29973"/>
        <dbReference type="ChEBI" id="CHEBI:82795"/>
        <dbReference type="EC" id="3.1.1.61"/>
    </reaction>
</comment>
<dbReference type="GO" id="GO:0006935">
    <property type="term" value="P:chemotaxis"/>
    <property type="evidence" value="ECO:0007669"/>
    <property type="project" value="UniProtKB-UniRule"/>
</dbReference>
<dbReference type="Pfam" id="PF01339">
    <property type="entry name" value="CheB_methylest"/>
    <property type="match status" value="1"/>
</dbReference>
<organism evidence="6 7">
    <name type="scientific">Dyadobacter psychrophilus</name>
    <dbReference type="NCBI Taxonomy" id="651661"/>
    <lineage>
        <taxon>Bacteria</taxon>
        <taxon>Pseudomonadati</taxon>
        <taxon>Bacteroidota</taxon>
        <taxon>Cytophagia</taxon>
        <taxon>Cytophagales</taxon>
        <taxon>Spirosomataceae</taxon>
        <taxon>Dyadobacter</taxon>
    </lineage>
</organism>
<dbReference type="RefSeq" id="WP_229208570.1">
    <property type="nucleotide sequence ID" value="NZ_FUZA01000010.1"/>
</dbReference>
<keyword evidence="4" id="KW-0145">Chemotaxis</keyword>
<dbReference type="GO" id="GO:0005737">
    <property type="term" value="C:cytoplasm"/>
    <property type="evidence" value="ECO:0007669"/>
    <property type="project" value="InterPro"/>
</dbReference>
<evidence type="ECO:0000313" key="6">
    <source>
        <dbReference type="EMBL" id="SKC18017.1"/>
    </source>
</evidence>
<dbReference type="PIRSF" id="PIRSF036461">
    <property type="entry name" value="Chmtx_methlestr"/>
    <property type="match status" value="1"/>
</dbReference>
<feature type="active site" evidence="4">
    <location>
        <position position="14"/>
    </location>
</feature>
<keyword evidence="7" id="KW-1185">Reference proteome</keyword>
<dbReference type="AlphaFoldDB" id="A0A1T5HBE5"/>
<dbReference type="Gene3D" id="3.40.50.180">
    <property type="entry name" value="Methylesterase CheB, C-terminal domain"/>
    <property type="match status" value="1"/>
</dbReference>
<dbReference type="PROSITE" id="PS50122">
    <property type="entry name" value="CHEB"/>
    <property type="match status" value="1"/>
</dbReference>
<dbReference type="EC" id="3.1.1.61" evidence="2"/>